<keyword evidence="2" id="KW-0547">Nucleotide-binding</keyword>
<evidence type="ECO:0000256" key="3">
    <source>
        <dbReference type="ARBA" id="ARBA00022806"/>
    </source>
</evidence>
<reference evidence="6 7" key="1">
    <citation type="journal article" date="2021" name="BMC Genomics">
        <title>Datura genome reveals duplications of psychoactive alkaloid biosynthetic genes and high mutation rate following tissue culture.</title>
        <authorList>
            <person name="Rajewski A."/>
            <person name="Carter-House D."/>
            <person name="Stajich J."/>
            <person name="Litt A."/>
        </authorList>
    </citation>
    <scope>NUCLEOTIDE SEQUENCE [LARGE SCALE GENOMIC DNA]</scope>
    <source>
        <strain evidence="6">AR-01</strain>
    </source>
</reference>
<dbReference type="InterPro" id="IPR027417">
    <property type="entry name" value="P-loop_NTPase"/>
</dbReference>
<dbReference type="SUPFAM" id="SSF52540">
    <property type="entry name" value="P-loop containing nucleoside triphosphate hydrolases"/>
    <property type="match status" value="1"/>
</dbReference>
<keyword evidence="7" id="KW-1185">Reference proteome</keyword>
<dbReference type="Gene3D" id="3.40.50.300">
    <property type="entry name" value="P-loop containing nucleotide triphosphate hydrolases"/>
    <property type="match status" value="1"/>
</dbReference>
<proteinExistence type="predicted"/>
<keyword evidence="3" id="KW-0378">Hydrolase</keyword>
<accession>A0ABS8WS46</accession>
<name>A0ABS8WS46_DATST</name>
<dbReference type="Proteomes" id="UP000823775">
    <property type="component" value="Unassembled WGS sequence"/>
</dbReference>
<dbReference type="InterPro" id="IPR044567">
    <property type="entry name" value="CLSY/DRD1"/>
</dbReference>
<protein>
    <recommendedName>
        <fullName evidence="8">Helicase C-terminal domain-containing protein</fullName>
    </recommendedName>
</protein>
<evidence type="ECO:0000256" key="2">
    <source>
        <dbReference type="ARBA" id="ARBA00022741"/>
    </source>
</evidence>
<evidence type="ECO:0000256" key="5">
    <source>
        <dbReference type="ARBA" id="ARBA00023242"/>
    </source>
</evidence>
<keyword evidence="5" id="KW-0539">Nucleus</keyword>
<evidence type="ECO:0008006" key="8">
    <source>
        <dbReference type="Google" id="ProtNLM"/>
    </source>
</evidence>
<feature type="non-terminal residue" evidence="6">
    <location>
        <position position="1"/>
    </location>
</feature>
<dbReference type="PANTHER" id="PTHR45821:SF19">
    <property type="entry name" value="SNF2 DOMAIN-CONTAINING PROTEIN CLASSY 3"/>
    <property type="match status" value="1"/>
</dbReference>
<comment type="caution">
    <text evidence="6">The sequence shown here is derived from an EMBL/GenBank/DDBJ whole genome shotgun (WGS) entry which is preliminary data.</text>
</comment>
<comment type="subcellular location">
    <subcellularLocation>
        <location evidence="1">Nucleus</location>
    </subcellularLocation>
</comment>
<sequence length="130" mass="14645">GTLRCAEEHHYVSREHIREGTKLQGASRVVFLDVLLNPSVQQQAIGRAYRNGRTKLCMFAAPSSIKMGVDKIGQGGEGKKVSIEIYFFSRNEVNTFEMDPSCYISEDNILESMVKHEPPPYFEKLSHAPV</sequence>
<evidence type="ECO:0000256" key="1">
    <source>
        <dbReference type="ARBA" id="ARBA00004123"/>
    </source>
</evidence>
<dbReference type="PANTHER" id="PTHR45821">
    <property type="entry name" value="SNF2 DOMAIN-CONTAINING PROTEIN CLASSY 2-RELATED"/>
    <property type="match status" value="1"/>
</dbReference>
<evidence type="ECO:0000313" key="6">
    <source>
        <dbReference type="EMBL" id="MCE3215747.1"/>
    </source>
</evidence>
<evidence type="ECO:0000313" key="7">
    <source>
        <dbReference type="Proteomes" id="UP000823775"/>
    </source>
</evidence>
<evidence type="ECO:0000256" key="4">
    <source>
        <dbReference type="ARBA" id="ARBA00022840"/>
    </source>
</evidence>
<gene>
    <name evidence="6" type="ORF">HAX54_003338</name>
</gene>
<keyword evidence="4" id="KW-0067">ATP-binding</keyword>
<organism evidence="6 7">
    <name type="scientific">Datura stramonium</name>
    <name type="common">Jimsonweed</name>
    <name type="synonym">Common thornapple</name>
    <dbReference type="NCBI Taxonomy" id="4076"/>
    <lineage>
        <taxon>Eukaryota</taxon>
        <taxon>Viridiplantae</taxon>
        <taxon>Streptophyta</taxon>
        <taxon>Embryophyta</taxon>
        <taxon>Tracheophyta</taxon>
        <taxon>Spermatophyta</taxon>
        <taxon>Magnoliopsida</taxon>
        <taxon>eudicotyledons</taxon>
        <taxon>Gunneridae</taxon>
        <taxon>Pentapetalae</taxon>
        <taxon>asterids</taxon>
        <taxon>lamiids</taxon>
        <taxon>Solanales</taxon>
        <taxon>Solanaceae</taxon>
        <taxon>Solanoideae</taxon>
        <taxon>Datureae</taxon>
        <taxon>Datura</taxon>
    </lineage>
</organism>
<dbReference type="EMBL" id="JACEIK010011521">
    <property type="protein sequence ID" value="MCE3215747.1"/>
    <property type="molecule type" value="Genomic_DNA"/>
</dbReference>
<keyword evidence="3" id="KW-0347">Helicase</keyword>